<reference evidence="3 4" key="1">
    <citation type="journal article" date="2018" name="Sci. Rep.">
        <title>Raphidocelis subcapitata (=Pseudokirchneriella subcapitata) provides an insight into genome evolution and environmental adaptations in the Sphaeropleales.</title>
        <authorList>
            <person name="Suzuki S."/>
            <person name="Yamaguchi H."/>
            <person name="Nakajima N."/>
            <person name="Kawachi M."/>
        </authorList>
    </citation>
    <scope>NUCLEOTIDE SEQUENCE [LARGE SCALE GENOMIC DNA]</scope>
    <source>
        <strain evidence="3 4">NIES-35</strain>
    </source>
</reference>
<accession>A0A2V0NUG5</accession>
<dbReference type="InParanoid" id="A0A2V0NUG5"/>
<feature type="coiled-coil region" evidence="1">
    <location>
        <begin position="1019"/>
        <end position="1166"/>
    </location>
</feature>
<feature type="compositionally biased region" description="Low complexity" evidence="2">
    <location>
        <begin position="444"/>
        <end position="520"/>
    </location>
</feature>
<name>A0A2V0NUG5_9CHLO</name>
<feature type="compositionally biased region" description="Low complexity" evidence="2">
    <location>
        <begin position="96"/>
        <end position="106"/>
    </location>
</feature>
<feature type="compositionally biased region" description="Low complexity" evidence="2">
    <location>
        <begin position="677"/>
        <end position="695"/>
    </location>
</feature>
<organism evidence="3 4">
    <name type="scientific">Raphidocelis subcapitata</name>
    <dbReference type="NCBI Taxonomy" id="307507"/>
    <lineage>
        <taxon>Eukaryota</taxon>
        <taxon>Viridiplantae</taxon>
        <taxon>Chlorophyta</taxon>
        <taxon>core chlorophytes</taxon>
        <taxon>Chlorophyceae</taxon>
        <taxon>CS clade</taxon>
        <taxon>Sphaeropleales</taxon>
        <taxon>Selenastraceae</taxon>
        <taxon>Raphidocelis</taxon>
    </lineage>
</organism>
<dbReference type="Proteomes" id="UP000247498">
    <property type="component" value="Unassembled WGS sequence"/>
</dbReference>
<gene>
    <name evidence="3" type="ORF">Rsub_01178</name>
</gene>
<feature type="region of interest" description="Disordered" evidence="2">
    <location>
        <begin position="561"/>
        <end position="582"/>
    </location>
</feature>
<proteinExistence type="predicted"/>
<feature type="compositionally biased region" description="Low complexity" evidence="2">
    <location>
        <begin position="891"/>
        <end position="919"/>
    </location>
</feature>
<dbReference type="EMBL" id="BDRX01000005">
    <property type="protein sequence ID" value="GBF88465.1"/>
    <property type="molecule type" value="Genomic_DNA"/>
</dbReference>
<evidence type="ECO:0000256" key="2">
    <source>
        <dbReference type="SAM" id="MobiDB-lite"/>
    </source>
</evidence>
<sequence length="1237" mass="122291">MEEQRGSAANDGLLSARSDDTQPGFLVGNKRLALSMSLSGKLDPRGGDAASSDLNGALDSGKRTPTRATLADKMQRLLKLKTAGSSGLADAPPSPAARAASPFSRSLDASMFAAAEDGAPDTPTAGKAGRTSRQGGRSTLWGKLGSGMKSRKTSPATAAARSSFEGASAVELPLPSNGSGSAAAAGCGPAGDDGGSYDPRGDGDGGEASRCGSPSGSSLAGGVFVPPGGGNYCDETLDLRHALAAGYVMEGVCGTPPSMPSGLEAMPDYLLTPGVREILGEAPAPRLPTPELPGGGGAAGWRRPAFDDGDATVALLPAAELARAGYGGGIEPTVALAAAAAEAAPKPARPAAKPAAEPAAEPAAKPVAEPAAKPVAELAAAAAPAEPEAAAAVEPAVPQQPEAAGEAEAPPAAAVAPAEVPSPAAEAPAPLAALKAPSPAAKAASPVARAPSPTAKAPSPVAAPKAPSPVAAPKAPSPVAAPKASSPVAAASPAAAAAPSPAAGPKAASPAAAAPPSVSPGLRLSEEPDSTGPDGRKPPAARGVRESIPLFVLQPSALPGAASGAGGAAGGGAGAGDAEGDLLRDDADVDDFLACAGAGAGDNPVGGRRSSVGRLGAGAQRVQPAAAAAAAGGFVSRLETVSEAPMSMPDSEEPESPLAHGAGTACSTPASLKSPVPAAEAPQRQHQQQPAPQQPSFAEVATPMSTPGAPRGAAGAGGGGSPSFMTPEAGEPSPDSKAAAVAAAVAAARGDAGFGSPGTPFESPLEAGPAGRLARAGGRGSPTLALCGADATLSTLSGPELLARVGGPAQAQAKALKPDPATPAVNLLDRAAPSPSAVYHARLEGTPFVQAAAADVDAARRAPLVDSSPFDLGDMDTMVFREDLEKVCQNLAGSPGGSPAAAAAGGPPSPSAAAPQAPGSPAAAAAAAAAAALAAGAVAGADALLVAQLRVMTQKAAGFERQLREAQVEGEQLKEQLATLEFEKTELGQQDEFEREARLFAEEQLATAQREGAGLRQQLATHQQLLGDVRNELAALRQERAASEARWAQERREMEAKAAQVTSELDAALDRLNFQDMRLTALGGANSELQGALAAEQARVEQAGRQLAAKDQDLARMAHELSEARAQTEKAVEQVCSANMATEQALAKAQSDRARLDEALAQLAAQSGLAAERERLTVQLQHHGLLKQKYAQKSGALKETQARLAAKEQELAEVMAMCDQLLAAQEAARGGGGAAAQ</sequence>
<evidence type="ECO:0000313" key="3">
    <source>
        <dbReference type="EMBL" id="GBF88465.1"/>
    </source>
</evidence>
<protein>
    <submittedName>
        <fullName evidence="3">Uncharacterized protein</fullName>
    </submittedName>
</protein>
<feature type="coiled-coil region" evidence="1">
    <location>
        <begin position="949"/>
        <end position="990"/>
    </location>
</feature>
<comment type="caution">
    <text evidence="3">The sequence shown here is derived from an EMBL/GenBank/DDBJ whole genome shotgun (WGS) entry which is preliminary data.</text>
</comment>
<feature type="region of interest" description="Disordered" evidence="2">
    <location>
        <begin position="642"/>
        <end position="736"/>
    </location>
</feature>
<feature type="region of interest" description="Disordered" evidence="2">
    <location>
        <begin position="38"/>
        <end position="68"/>
    </location>
</feature>
<feature type="region of interest" description="Disordered" evidence="2">
    <location>
        <begin position="890"/>
        <end position="919"/>
    </location>
</feature>
<feature type="compositionally biased region" description="Gly residues" evidence="2">
    <location>
        <begin position="563"/>
        <end position="577"/>
    </location>
</feature>
<dbReference type="PANTHER" id="PTHR24216">
    <property type="entry name" value="PAXILLIN-RELATED"/>
    <property type="match status" value="1"/>
</dbReference>
<feature type="compositionally biased region" description="Low complexity" evidence="2">
    <location>
        <begin position="178"/>
        <end position="187"/>
    </location>
</feature>
<feature type="region of interest" description="Disordered" evidence="2">
    <location>
        <begin position="444"/>
        <end position="548"/>
    </location>
</feature>
<evidence type="ECO:0000313" key="4">
    <source>
        <dbReference type="Proteomes" id="UP000247498"/>
    </source>
</evidence>
<feature type="region of interest" description="Disordered" evidence="2">
    <location>
        <begin position="348"/>
        <end position="368"/>
    </location>
</feature>
<keyword evidence="4" id="KW-1185">Reference proteome</keyword>
<feature type="region of interest" description="Disordered" evidence="2">
    <location>
        <begin position="1"/>
        <end position="25"/>
    </location>
</feature>
<keyword evidence="1" id="KW-0175">Coiled coil</keyword>
<evidence type="ECO:0000256" key="1">
    <source>
        <dbReference type="SAM" id="Coils"/>
    </source>
</evidence>
<dbReference type="AlphaFoldDB" id="A0A2V0NUG5"/>
<feature type="coiled-coil region" evidence="1">
    <location>
        <begin position="1190"/>
        <end position="1224"/>
    </location>
</feature>
<dbReference type="PANTHER" id="PTHR24216:SF65">
    <property type="entry name" value="PAXILLIN-LIKE PROTEIN 1"/>
    <property type="match status" value="1"/>
</dbReference>
<feature type="region of interest" description="Disordered" evidence="2">
    <location>
        <begin position="386"/>
        <end position="421"/>
    </location>
</feature>
<feature type="region of interest" description="Disordered" evidence="2">
    <location>
        <begin position="83"/>
        <end position="217"/>
    </location>
</feature>
<dbReference type="STRING" id="307507.A0A2V0NUG5"/>
<dbReference type="OrthoDB" id="10650584at2759"/>